<evidence type="ECO:0000313" key="1">
    <source>
        <dbReference type="EMBL" id="MBM7702010.1"/>
    </source>
</evidence>
<dbReference type="SUPFAM" id="SSF48452">
    <property type="entry name" value="TPR-like"/>
    <property type="match status" value="1"/>
</dbReference>
<protein>
    <submittedName>
        <fullName evidence="1">Tetratricopeptide (TPR) repeat protein</fullName>
    </submittedName>
</protein>
<dbReference type="Gene3D" id="1.25.40.10">
    <property type="entry name" value="Tetratricopeptide repeat domain"/>
    <property type="match status" value="1"/>
</dbReference>
<comment type="caution">
    <text evidence="1">The sequence shown here is derived from an EMBL/GenBank/DDBJ whole genome shotgun (WGS) entry which is preliminary data.</text>
</comment>
<dbReference type="Proteomes" id="UP000809829">
    <property type="component" value="Unassembled WGS sequence"/>
</dbReference>
<dbReference type="RefSeq" id="WP_205184183.1">
    <property type="nucleotide sequence ID" value="NZ_JAFBFC010000001.1"/>
</dbReference>
<dbReference type="InterPro" id="IPR011990">
    <property type="entry name" value="TPR-like_helical_dom_sf"/>
</dbReference>
<sequence>MDNYKQSYLLYQEGLLEFEKSEFQKALDCFIKSNQLSEHSRTYARIYECLMKLGKESEAKPYIETAYSQNPNQDKVAVQYAQSLIMDGHNELAIEILEKILRRNKTYNPARKFLEQIKNGLI</sequence>
<evidence type="ECO:0000313" key="2">
    <source>
        <dbReference type="Proteomes" id="UP000809829"/>
    </source>
</evidence>
<name>A0ABS2QRC9_9BACI</name>
<proteinExistence type="predicted"/>
<organism evidence="1 2">
    <name type="scientific">Priestia iocasae</name>
    <dbReference type="NCBI Taxonomy" id="2291674"/>
    <lineage>
        <taxon>Bacteria</taxon>
        <taxon>Bacillati</taxon>
        <taxon>Bacillota</taxon>
        <taxon>Bacilli</taxon>
        <taxon>Bacillales</taxon>
        <taxon>Bacillaceae</taxon>
        <taxon>Priestia</taxon>
    </lineage>
</organism>
<dbReference type="EMBL" id="JAFBFC010000001">
    <property type="protein sequence ID" value="MBM7702010.1"/>
    <property type="molecule type" value="Genomic_DNA"/>
</dbReference>
<dbReference type="Pfam" id="PF25058">
    <property type="entry name" value="ARM_TT21"/>
    <property type="match status" value="1"/>
</dbReference>
<accession>A0ABS2QRC9</accession>
<reference evidence="1 2" key="1">
    <citation type="submission" date="2021-01" db="EMBL/GenBank/DDBJ databases">
        <title>Genomic Encyclopedia of Type Strains, Phase IV (KMG-IV): sequencing the most valuable type-strain genomes for metagenomic binning, comparative biology and taxonomic classification.</title>
        <authorList>
            <person name="Goeker M."/>
        </authorList>
    </citation>
    <scope>NUCLEOTIDE SEQUENCE [LARGE SCALE GENOMIC DNA]</scope>
    <source>
        <strain evidence="1 2">DSM 104297</strain>
    </source>
</reference>
<gene>
    <name evidence="1" type="ORF">JOC83_000836</name>
</gene>
<keyword evidence="2" id="KW-1185">Reference proteome</keyword>